<reference evidence="2" key="1">
    <citation type="submission" date="2009-11" db="EMBL/GenBank/DDBJ databases">
        <authorList>
            <consortium name="The Broad Institute Genome Sequencing Platform"/>
            <person name="Ward D."/>
            <person name="Feldgarden M."/>
            <person name="Earl A."/>
            <person name="Young S.K."/>
            <person name="Zeng Q."/>
            <person name="Koehrsen M."/>
            <person name="Alvarado L."/>
            <person name="Berlin A."/>
            <person name="Bochicchio J."/>
            <person name="Borenstein D."/>
            <person name="Chapman S.B."/>
            <person name="Chen Z."/>
            <person name="Engels R."/>
            <person name="Freedman E."/>
            <person name="Gellesch M."/>
            <person name="Goldberg J."/>
            <person name="Griggs A."/>
            <person name="Gujja S."/>
            <person name="Heilman E."/>
            <person name="Heiman D."/>
            <person name="Hepburn T."/>
            <person name="Howarth C."/>
            <person name="Jen D."/>
            <person name="Larson L."/>
            <person name="Lewis B."/>
            <person name="Mehta T."/>
            <person name="Park D."/>
            <person name="Pearson M."/>
            <person name="Roberts A."/>
            <person name="Saif S."/>
            <person name="Shea T."/>
            <person name="Shenoy N."/>
            <person name="Sisk P."/>
            <person name="Stolte C."/>
            <person name="Sykes S."/>
            <person name="Thomson T."/>
            <person name="Walk T."/>
            <person name="White J."/>
            <person name="Yandava C."/>
            <person name="Izard J."/>
            <person name="Baranova O.V."/>
            <person name="Blanton J.M."/>
            <person name="Tanner A.C."/>
            <person name="Dewhirst F.E."/>
            <person name="Haas B."/>
            <person name="Nusbaum C."/>
            <person name="Birren B."/>
        </authorList>
    </citation>
    <scope>NUCLEOTIDE SEQUENCE [LARGE SCALE GENOMIC DNA]</scope>
    <source>
        <strain evidence="2">1-1 BBBD Race 1</strain>
    </source>
</reference>
<proteinExistence type="predicted"/>
<dbReference type="VEuPathDB" id="FungiDB:PTTG_12321"/>
<protein>
    <submittedName>
        <fullName evidence="2 3">Uncharacterized protein</fullName>
    </submittedName>
</protein>
<name>A0A180GF98_PUCT1</name>
<feature type="region of interest" description="Disordered" evidence="1">
    <location>
        <begin position="118"/>
        <end position="152"/>
    </location>
</feature>
<dbReference type="EnsemblFungi" id="PTTG_12321-t43_1">
    <property type="protein sequence ID" value="PTTG_12321-t43_1-p1"/>
    <property type="gene ID" value="PTTG_12321"/>
</dbReference>
<dbReference type="EMBL" id="ADAS02000081">
    <property type="protein sequence ID" value="OAV91396.1"/>
    <property type="molecule type" value="Genomic_DNA"/>
</dbReference>
<organism evidence="2">
    <name type="scientific">Puccinia triticina (isolate 1-1 / race 1 (BBBD))</name>
    <name type="common">Brown leaf rust fungus</name>
    <dbReference type="NCBI Taxonomy" id="630390"/>
    <lineage>
        <taxon>Eukaryota</taxon>
        <taxon>Fungi</taxon>
        <taxon>Dikarya</taxon>
        <taxon>Basidiomycota</taxon>
        <taxon>Pucciniomycotina</taxon>
        <taxon>Pucciniomycetes</taxon>
        <taxon>Pucciniales</taxon>
        <taxon>Pucciniaceae</taxon>
        <taxon>Puccinia</taxon>
    </lineage>
</organism>
<dbReference type="Proteomes" id="UP000005240">
    <property type="component" value="Unassembled WGS sequence"/>
</dbReference>
<reference evidence="2" key="2">
    <citation type="submission" date="2016-05" db="EMBL/GenBank/DDBJ databases">
        <title>Comparative analysis highlights variable genome content of wheat rusts and divergence of the mating loci.</title>
        <authorList>
            <person name="Cuomo C.A."/>
            <person name="Bakkeren G."/>
            <person name="Szabo L."/>
            <person name="Khalil H."/>
            <person name="Joly D."/>
            <person name="Goldberg J."/>
            <person name="Young S."/>
            <person name="Zeng Q."/>
            <person name="Fellers J."/>
        </authorList>
    </citation>
    <scope>NUCLEOTIDE SEQUENCE [LARGE SCALE GENOMIC DNA]</scope>
    <source>
        <strain evidence="2">1-1 BBBD Race 1</strain>
    </source>
</reference>
<keyword evidence="4" id="KW-1185">Reference proteome</keyword>
<reference evidence="3 4" key="3">
    <citation type="journal article" date="2017" name="G3 (Bethesda)">
        <title>Comparative analysis highlights variable genome content of wheat rusts and divergence of the mating loci.</title>
        <authorList>
            <person name="Cuomo C.A."/>
            <person name="Bakkeren G."/>
            <person name="Khalil H.B."/>
            <person name="Panwar V."/>
            <person name="Joly D."/>
            <person name="Linning R."/>
            <person name="Sakthikumar S."/>
            <person name="Song X."/>
            <person name="Adiconis X."/>
            <person name="Fan L."/>
            <person name="Goldberg J.M."/>
            <person name="Levin J.Z."/>
            <person name="Young S."/>
            <person name="Zeng Q."/>
            <person name="Anikster Y."/>
            <person name="Bruce M."/>
            <person name="Wang M."/>
            <person name="Yin C."/>
            <person name="McCallum B."/>
            <person name="Szabo L.J."/>
            <person name="Hulbert S."/>
            <person name="Chen X."/>
            <person name="Fellers J.P."/>
        </authorList>
    </citation>
    <scope>NUCLEOTIDE SEQUENCE</scope>
    <source>
        <strain evidence="3">isolate 1-1 / race 1 (BBBD)</strain>
        <strain evidence="4">Isolate 1-1 / race 1 (BBBD)</strain>
    </source>
</reference>
<sequence>MKVKDDPSESLYKPLLDQSLGNHFVEVEEPFSSERIIIEEEETSSNEGILSMIRRKLRDPTSYERIPKEKVTTKDPKEKVSPKDPKEQVSLKDRNAKVSLGDWLVIIYNPSNIQSFLTDNLNPPKSFENGSTKKKERARINMPMSSEKTLTS</sequence>
<evidence type="ECO:0000256" key="1">
    <source>
        <dbReference type="SAM" id="MobiDB-lite"/>
    </source>
</evidence>
<feature type="region of interest" description="Disordered" evidence="1">
    <location>
        <begin position="60"/>
        <end position="92"/>
    </location>
</feature>
<gene>
    <name evidence="2" type="ORF">PTTG_12321</name>
</gene>
<feature type="compositionally biased region" description="Polar residues" evidence="1">
    <location>
        <begin position="143"/>
        <end position="152"/>
    </location>
</feature>
<evidence type="ECO:0000313" key="3">
    <source>
        <dbReference type="EnsemblFungi" id="PTTG_12321-t43_1-p1"/>
    </source>
</evidence>
<evidence type="ECO:0000313" key="4">
    <source>
        <dbReference type="Proteomes" id="UP000005240"/>
    </source>
</evidence>
<accession>A0A180GF98</accession>
<reference evidence="3" key="4">
    <citation type="submission" date="2025-05" db="UniProtKB">
        <authorList>
            <consortium name="EnsemblFungi"/>
        </authorList>
    </citation>
    <scope>IDENTIFICATION</scope>
    <source>
        <strain evidence="3">isolate 1-1 / race 1 (BBBD)</strain>
    </source>
</reference>
<dbReference type="AlphaFoldDB" id="A0A180GF98"/>
<evidence type="ECO:0000313" key="2">
    <source>
        <dbReference type="EMBL" id="OAV91396.1"/>
    </source>
</evidence>